<dbReference type="Pfam" id="PF14291">
    <property type="entry name" value="DUF4371"/>
    <property type="match status" value="1"/>
</dbReference>
<dbReference type="SMART" id="SM00597">
    <property type="entry name" value="ZnF_TTF"/>
    <property type="match status" value="1"/>
</dbReference>
<dbReference type="STRING" id="4232.A0A251RU46"/>
<gene>
    <name evidence="3" type="ORF">HannXRQ_Chr17g0561321</name>
</gene>
<dbReference type="EMBL" id="CM007906">
    <property type="protein sequence ID" value="OTF87394.1"/>
    <property type="molecule type" value="Genomic_DNA"/>
</dbReference>
<dbReference type="InterPro" id="IPR025398">
    <property type="entry name" value="DUF4371"/>
</dbReference>
<feature type="compositionally biased region" description="Polar residues" evidence="1">
    <location>
        <begin position="1"/>
        <end position="10"/>
    </location>
</feature>
<dbReference type="SUPFAM" id="SSF53098">
    <property type="entry name" value="Ribonuclease H-like"/>
    <property type="match status" value="1"/>
</dbReference>
<dbReference type="FunCoup" id="A0A251RU46">
    <property type="interactions" value="1958"/>
</dbReference>
<feature type="region of interest" description="Disordered" evidence="1">
    <location>
        <begin position="1"/>
        <end position="26"/>
    </location>
</feature>
<dbReference type="InParanoid" id="A0A251RU46"/>
<dbReference type="InterPro" id="IPR006580">
    <property type="entry name" value="Znf_TTF"/>
</dbReference>
<feature type="domain" description="TTF-type" evidence="2">
    <location>
        <begin position="84"/>
        <end position="176"/>
    </location>
</feature>
<name>A0A251RU46_HELAN</name>
<proteinExistence type="predicted"/>
<evidence type="ECO:0000313" key="4">
    <source>
        <dbReference type="Proteomes" id="UP000215914"/>
    </source>
</evidence>
<dbReference type="PANTHER" id="PTHR45749">
    <property type="match status" value="1"/>
</dbReference>
<dbReference type="InterPro" id="IPR012337">
    <property type="entry name" value="RNaseH-like_sf"/>
</dbReference>
<sequence length="386" mass="44253">MQKNISSFFQRQPPPNIESSSSTSKPLKIVLDDLPWDPSERKPISSYHPSQKDEIRRTYLLRGPCQPKGKKTDFPQTLIGNSDKLRRFNPKWYTEKHGNWLEYSVKADRVYCLYCYLFKESGQKDAFASEGVQCWHRKEERFEIHVGKSNSFHNRAVQKGEDLLKEAQSIPAVQKKPEQNKEYRIRLSTSVILAKGLLNGGLPFRGHDESEASLYRGHFIEFLKLFAQINEEIAKYILSNAPKNCQMTAPSIQKDICNCFAEEVLKMIFEELGDDVFSLLVDESRDISKKEQMAVVLRFVDKLGFVKERYIGVVHVMETTALSLKSAIDELFAHRNLNLGRVRGQGYDGASNMSGEFNGLKTLILKENSSAYYVHCFAHQLQLVVI</sequence>
<accession>A0A251RU46</accession>
<keyword evidence="4" id="KW-1185">Reference proteome</keyword>
<organism evidence="3 4">
    <name type="scientific">Helianthus annuus</name>
    <name type="common">Common sunflower</name>
    <dbReference type="NCBI Taxonomy" id="4232"/>
    <lineage>
        <taxon>Eukaryota</taxon>
        <taxon>Viridiplantae</taxon>
        <taxon>Streptophyta</taxon>
        <taxon>Embryophyta</taxon>
        <taxon>Tracheophyta</taxon>
        <taxon>Spermatophyta</taxon>
        <taxon>Magnoliopsida</taxon>
        <taxon>eudicotyledons</taxon>
        <taxon>Gunneridae</taxon>
        <taxon>Pentapetalae</taxon>
        <taxon>asterids</taxon>
        <taxon>campanulids</taxon>
        <taxon>Asterales</taxon>
        <taxon>Asteraceae</taxon>
        <taxon>Asteroideae</taxon>
        <taxon>Heliantheae alliance</taxon>
        <taxon>Heliantheae</taxon>
        <taxon>Helianthus</taxon>
    </lineage>
</organism>
<dbReference type="OMA" id="RCHENSE"/>
<evidence type="ECO:0000313" key="3">
    <source>
        <dbReference type="EMBL" id="OTF87394.1"/>
    </source>
</evidence>
<dbReference type="Proteomes" id="UP000215914">
    <property type="component" value="Chromosome 17"/>
</dbReference>
<protein>
    <submittedName>
        <fullName evidence="3">Putative zinc finger, TTF-type, Ribonuclease H-like domain protein</fullName>
    </submittedName>
</protein>
<dbReference type="AlphaFoldDB" id="A0A251RU46"/>
<dbReference type="PANTHER" id="PTHR45749:SF37">
    <property type="entry name" value="OS05G0311600 PROTEIN"/>
    <property type="match status" value="1"/>
</dbReference>
<evidence type="ECO:0000256" key="1">
    <source>
        <dbReference type="SAM" id="MobiDB-lite"/>
    </source>
</evidence>
<reference evidence="4" key="1">
    <citation type="journal article" date="2017" name="Nature">
        <title>The sunflower genome provides insights into oil metabolism, flowering and Asterid evolution.</title>
        <authorList>
            <person name="Badouin H."/>
            <person name="Gouzy J."/>
            <person name="Grassa C.J."/>
            <person name="Murat F."/>
            <person name="Staton S.E."/>
            <person name="Cottret L."/>
            <person name="Lelandais-Briere C."/>
            <person name="Owens G.L."/>
            <person name="Carrere S."/>
            <person name="Mayjonade B."/>
            <person name="Legrand L."/>
            <person name="Gill N."/>
            <person name="Kane N.C."/>
            <person name="Bowers J.E."/>
            <person name="Hubner S."/>
            <person name="Bellec A."/>
            <person name="Berard A."/>
            <person name="Berges H."/>
            <person name="Blanchet N."/>
            <person name="Boniface M.C."/>
            <person name="Brunel D."/>
            <person name="Catrice O."/>
            <person name="Chaidir N."/>
            <person name="Claudel C."/>
            <person name="Donnadieu C."/>
            <person name="Faraut T."/>
            <person name="Fievet G."/>
            <person name="Helmstetter N."/>
            <person name="King M."/>
            <person name="Knapp S.J."/>
            <person name="Lai Z."/>
            <person name="Le Paslier M.C."/>
            <person name="Lippi Y."/>
            <person name="Lorenzon L."/>
            <person name="Mandel J.R."/>
            <person name="Marage G."/>
            <person name="Marchand G."/>
            <person name="Marquand E."/>
            <person name="Bret-Mestries E."/>
            <person name="Morien E."/>
            <person name="Nambeesan S."/>
            <person name="Nguyen T."/>
            <person name="Pegot-Espagnet P."/>
            <person name="Pouilly N."/>
            <person name="Raftis F."/>
            <person name="Sallet E."/>
            <person name="Schiex T."/>
            <person name="Thomas J."/>
            <person name="Vandecasteele C."/>
            <person name="Vares D."/>
            <person name="Vear F."/>
            <person name="Vautrin S."/>
            <person name="Crespi M."/>
            <person name="Mangin B."/>
            <person name="Burke J.M."/>
            <person name="Salse J."/>
            <person name="Munos S."/>
            <person name="Vincourt P."/>
            <person name="Rieseberg L.H."/>
            <person name="Langlade N.B."/>
        </authorList>
    </citation>
    <scope>NUCLEOTIDE SEQUENCE [LARGE SCALE GENOMIC DNA]</scope>
    <source>
        <strain evidence="4">cv. SF193</strain>
    </source>
</reference>
<evidence type="ECO:0000259" key="2">
    <source>
        <dbReference type="SMART" id="SM00597"/>
    </source>
</evidence>